<accession>A0ABZ2F1T3</accession>
<proteinExistence type="predicted"/>
<dbReference type="Gene3D" id="3.40.50.150">
    <property type="entry name" value="Vaccinia Virus protein VP39"/>
    <property type="match status" value="1"/>
</dbReference>
<keyword evidence="1" id="KW-0808">Transferase</keyword>
<dbReference type="PANTHER" id="PTHR20974:SF0">
    <property type="entry name" value="UPF0585 PROTEIN CG18661"/>
    <property type="match status" value="1"/>
</dbReference>
<dbReference type="PANTHER" id="PTHR20974">
    <property type="entry name" value="UPF0585 PROTEIN CG18661"/>
    <property type="match status" value="1"/>
</dbReference>
<reference evidence="1 2" key="1">
    <citation type="submission" date="2022-09" db="EMBL/GenBank/DDBJ databases">
        <authorList>
            <person name="Giprobiosintez L."/>
        </authorList>
    </citation>
    <scope>NUCLEOTIDE SEQUENCE [LARGE SCALE GENOMIC DNA]</scope>
    <source>
        <strain evidence="2">VKPM-B-12549 (GBS-15)</strain>
    </source>
</reference>
<dbReference type="Proteomes" id="UP001359308">
    <property type="component" value="Chromosome"/>
</dbReference>
<keyword evidence="1" id="KW-0489">Methyltransferase</keyword>
<dbReference type="InterPro" id="IPR010342">
    <property type="entry name" value="DUF938"/>
</dbReference>
<gene>
    <name evidence="1" type="ORF">N4J17_11675</name>
</gene>
<keyword evidence="2" id="KW-1185">Reference proteome</keyword>
<dbReference type="EMBL" id="CP104311">
    <property type="protein sequence ID" value="WWF01124.1"/>
    <property type="molecule type" value="Genomic_DNA"/>
</dbReference>
<dbReference type="GO" id="GO:0032259">
    <property type="term" value="P:methylation"/>
    <property type="evidence" value="ECO:0007669"/>
    <property type="project" value="UniProtKB-KW"/>
</dbReference>
<dbReference type="Pfam" id="PF06080">
    <property type="entry name" value="DUF938"/>
    <property type="match status" value="1"/>
</dbReference>
<sequence length="198" mass="22364">MTRTGSRNRDAILDVLKGIFPREKSDVLELAAGTGMHAHYFAQYFGHITFHPSDGDENLLPHIEELTRQSGLANVARPRRLDLRQPHTWPDGEEFGAIYYINVVQTAPVSIVGRIMQCSSRLLADGGFLFVHGPLLDYGRFISAFDEEFDRLLRSVGQNGWALEDIAELHRAAGRHGMRLDDEIDMPSNDFALIYRRA</sequence>
<protein>
    <submittedName>
        <fullName evidence="1">Class I SAM-dependent methyltransferase</fullName>
    </submittedName>
</protein>
<evidence type="ECO:0000313" key="2">
    <source>
        <dbReference type="Proteomes" id="UP001359308"/>
    </source>
</evidence>
<dbReference type="RefSeq" id="WP_232470148.1">
    <property type="nucleotide sequence ID" value="NZ_CP104311.1"/>
</dbReference>
<evidence type="ECO:0000313" key="1">
    <source>
        <dbReference type="EMBL" id="WWF01124.1"/>
    </source>
</evidence>
<dbReference type="InterPro" id="IPR029063">
    <property type="entry name" value="SAM-dependent_MTases_sf"/>
</dbReference>
<name>A0ABZ2F1T3_METCP</name>
<dbReference type="SUPFAM" id="SSF53335">
    <property type="entry name" value="S-adenosyl-L-methionine-dependent methyltransferases"/>
    <property type="match status" value="1"/>
</dbReference>
<dbReference type="GO" id="GO:0008168">
    <property type="term" value="F:methyltransferase activity"/>
    <property type="evidence" value="ECO:0007669"/>
    <property type="project" value="UniProtKB-KW"/>
</dbReference>
<organism evidence="1 2">
    <name type="scientific">Methylococcus capsulatus</name>
    <dbReference type="NCBI Taxonomy" id="414"/>
    <lineage>
        <taxon>Bacteria</taxon>
        <taxon>Pseudomonadati</taxon>
        <taxon>Pseudomonadota</taxon>
        <taxon>Gammaproteobacteria</taxon>
        <taxon>Methylococcales</taxon>
        <taxon>Methylococcaceae</taxon>
        <taxon>Methylococcus</taxon>
    </lineage>
</organism>